<dbReference type="OrthoDB" id="572300at2"/>
<dbReference type="InterPro" id="IPR051544">
    <property type="entry name" value="TPS_OM_transporter"/>
</dbReference>
<accession>A0A3L7DTB2</accession>
<keyword evidence="1" id="KW-0472">Membrane</keyword>
<evidence type="ECO:0000313" key="7">
    <source>
        <dbReference type="Proteomes" id="UP000265509"/>
    </source>
</evidence>
<proteinExistence type="predicted"/>
<dbReference type="Proteomes" id="UP000265509">
    <property type="component" value="Unassembled WGS sequence"/>
</dbReference>
<evidence type="ECO:0000256" key="1">
    <source>
        <dbReference type="ARBA" id="ARBA00022452"/>
    </source>
</evidence>
<evidence type="ECO:0000256" key="3">
    <source>
        <dbReference type="ARBA" id="ARBA00023237"/>
    </source>
</evidence>
<organism evidence="6 7">
    <name type="scientific">Seongchinamella sediminis</name>
    <dbReference type="NCBI Taxonomy" id="2283635"/>
    <lineage>
        <taxon>Bacteria</taxon>
        <taxon>Pseudomonadati</taxon>
        <taxon>Pseudomonadota</taxon>
        <taxon>Gammaproteobacteria</taxon>
        <taxon>Cellvibrionales</taxon>
        <taxon>Halieaceae</taxon>
        <taxon>Seongchinamella</taxon>
    </lineage>
</organism>
<dbReference type="Pfam" id="PF03865">
    <property type="entry name" value="ShlB"/>
    <property type="match status" value="1"/>
</dbReference>
<evidence type="ECO:0000259" key="4">
    <source>
        <dbReference type="Pfam" id="PF03865"/>
    </source>
</evidence>
<gene>
    <name evidence="6" type="ORF">DWB85_15475</name>
</gene>
<name>A0A3L7DTB2_9GAMM</name>
<dbReference type="Pfam" id="PF08479">
    <property type="entry name" value="POTRA_2"/>
    <property type="match status" value="1"/>
</dbReference>
<dbReference type="GO" id="GO:0046819">
    <property type="term" value="P:protein secretion by the type V secretion system"/>
    <property type="evidence" value="ECO:0007669"/>
    <property type="project" value="TreeGrafter"/>
</dbReference>
<keyword evidence="2" id="KW-0812">Transmembrane</keyword>
<dbReference type="EMBL" id="QRAN01000019">
    <property type="protein sequence ID" value="RLQ20798.1"/>
    <property type="molecule type" value="Genomic_DNA"/>
</dbReference>
<sequence length="607" mass="66462">MLFLSCNRQPPKLDPFESIKGKRMFRLLPVAIAPLIAITTPGVAASPYPNSGLLYQDVRDDRLRQQPRRDVATLPDAEVLPDSEVSQPDVPQYPVEVAHFAVYGNQSLEDSELSEVLAPFSHRTLSPRQLIEAAAALRLAYRQKGFFLTQVYIPPQAIEHGIVTLHVYEGVLEENGVELDDSRGDHVSTQVVESVLAESLATGSPLHRDDVERSILLVDDLPGITSHSVIYPGEDVGAARFLMRTENTPSISGNIDVDNFGNYYTGEERLGATVYVNSPSGAGDQLTFRGVTSGSDSNYVFLDYSRPVGARGWRMGANVDYLDYAFGEGLSQSGSEGKAASIRLFASYPVVRTRHSNLSGRVEYAFLDLEDDGAEGRLLADRRLQTVTAGIAGDHDDDRWASGITYYKASVTAGSVDIRGGEFFEQFDYENVDTDGGFARVNVELSRLQHISGFWSAYGALAGQWASSNLDTSQKFYIGGPFSVPGYPTGQAGGDHGANLHGDLRYDFVALPWGGSLQASLFYAYGWTQLFEDPWDGWEGDNPFIKNNISLQSWGVGLTQTWGSGLILRASAGRQVGSNDSRNPVTAEDADGSDSDYRAWMQVIYYF</sequence>
<feature type="domain" description="Polypeptide-transport-associated ShlB-type" evidence="5">
    <location>
        <begin position="97"/>
        <end position="170"/>
    </location>
</feature>
<evidence type="ECO:0000313" key="6">
    <source>
        <dbReference type="EMBL" id="RLQ20798.1"/>
    </source>
</evidence>
<dbReference type="GO" id="GO:0098046">
    <property type="term" value="C:type V protein secretion system complex"/>
    <property type="evidence" value="ECO:0007669"/>
    <property type="project" value="TreeGrafter"/>
</dbReference>
<dbReference type="Gene3D" id="3.10.20.310">
    <property type="entry name" value="membrane protein fhac"/>
    <property type="match status" value="1"/>
</dbReference>
<feature type="domain" description="Haemolysin activator HlyB C-terminal" evidence="4">
    <location>
        <begin position="248"/>
        <end position="529"/>
    </location>
</feature>
<dbReference type="InterPro" id="IPR005565">
    <property type="entry name" value="Hemolysn_activator_HlyB_C"/>
</dbReference>
<dbReference type="PANTHER" id="PTHR34597">
    <property type="entry name" value="SLR1661 PROTEIN"/>
    <property type="match status" value="1"/>
</dbReference>
<evidence type="ECO:0000256" key="2">
    <source>
        <dbReference type="ARBA" id="ARBA00022692"/>
    </source>
</evidence>
<dbReference type="PANTHER" id="PTHR34597:SF1">
    <property type="entry name" value="HEME_HEMOPEXIN TRANSPORTER PROTEIN HUXB"/>
    <property type="match status" value="1"/>
</dbReference>
<keyword evidence="7" id="KW-1185">Reference proteome</keyword>
<dbReference type="InterPro" id="IPR013686">
    <property type="entry name" value="Polypept-transport_assoc_ShlB"/>
</dbReference>
<reference evidence="6 7" key="1">
    <citation type="submission" date="2018-07" db="EMBL/GenBank/DDBJ databases">
        <title>Halioglobus sp. genome submission.</title>
        <authorList>
            <person name="Ye M.-Q."/>
            <person name="Du Z.-J."/>
        </authorList>
    </citation>
    <scope>NUCLEOTIDE SEQUENCE [LARGE SCALE GENOMIC DNA]</scope>
    <source>
        <strain evidence="6 7">U0301</strain>
    </source>
</reference>
<evidence type="ECO:0000259" key="5">
    <source>
        <dbReference type="Pfam" id="PF08479"/>
    </source>
</evidence>
<keyword evidence="1" id="KW-1134">Transmembrane beta strand</keyword>
<dbReference type="AlphaFoldDB" id="A0A3L7DTB2"/>
<keyword evidence="3" id="KW-0998">Cell outer membrane</keyword>
<protein>
    <submittedName>
        <fullName evidence="6">ShlB/FhaC/HecB family hemolysin secretion/activation protein</fullName>
    </submittedName>
</protein>
<comment type="caution">
    <text evidence="6">The sequence shown here is derived from an EMBL/GenBank/DDBJ whole genome shotgun (WGS) entry which is preliminary data.</text>
</comment>
<dbReference type="GO" id="GO:0008320">
    <property type="term" value="F:protein transmembrane transporter activity"/>
    <property type="evidence" value="ECO:0007669"/>
    <property type="project" value="TreeGrafter"/>
</dbReference>
<dbReference type="Gene3D" id="2.40.160.50">
    <property type="entry name" value="membrane protein fhac: a member of the omp85/tpsb transporter family"/>
    <property type="match status" value="1"/>
</dbReference>